<proteinExistence type="predicted"/>
<organism evidence="1 2">
    <name type="scientific">Panagrolaimus sp. JU765</name>
    <dbReference type="NCBI Taxonomy" id="591449"/>
    <lineage>
        <taxon>Eukaryota</taxon>
        <taxon>Metazoa</taxon>
        <taxon>Ecdysozoa</taxon>
        <taxon>Nematoda</taxon>
        <taxon>Chromadorea</taxon>
        <taxon>Rhabditida</taxon>
        <taxon>Tylenchina</taxon>
        <taxon>Panagrolaimomorpha</taxon>
        <taxon>Panagrolaimoidea</taxon>
        <taxon>Panagrolaimidae</taxon>
        <taxon>Panagrolaimus</taxon>
    </lineage>
</organism>
<name>A0AC34RI88_9BILA</name>
<reference evidence="2" key="1">
    <citation type="submission" date="2022-11" db="UniProtKB">
        <authorList>
            <consortium name="WormBaseParasite"/>
        </authorList>
    </citation>
    <scope>IDENTIFICATION</scope>
</reference>
<accession>A0AC34RI88</accession>
<evidence type="ECO:0000313" key="2">
    <source>
        <dbReference type="WBParaSite" id="JU765_v2.g7106.t1"/>
    </source>
</evidence>
<dbReference type="WBParaSite" id="JU765_v2.g7106.t1">
    <property type="protein sequence ID" value="JU765_v2.g7106.t1"/>
    <property type="gene ID" value="JU765_v2.g7106"/>
</dbReference>
<evidence type="ECO:0000313" key="1">
    <source>
        <dbReference type="Proteomes" id="UP000887576"/>
    </source>
</evidence>
<sequence>MEKQNIIFLLLLNHFDELYENWENVHVKKGAKGQNPKSLCTVPPRFGIHSTQTLATHRVVDKQKSRALMIANQTLLHPGLPLCARHFSTILSWTATEFPVEATTQTTPVINNENTPRRRQSNMLSPECQVLMDQLDLSDNEGSPCVKKCKLDENCKKNEFTPHRPKPKTCSLPANVRDSFFHIVGLLEINPAIATSNWDTMVKRQQNKHLRGMRKLLKAFAIYKVGDQDAAKLLNAYHQSNANDEWKHEPLDDFMVEARRQYYAASSNRAKIAILSVIVETKSKVEVAKFIPSLTSHLYKKAKEFAKRLKAGWKFDDTKIERRRARGDLEQFVHFVADPSITKSLPMGKAVTKINGKPFDVPSTVRSLQTTDIITKFLIHFREEIGRDPELSNATMAKILNVFGSRQRRARDIVDSFEVAGSEGLEKLRDIICNLASKNAISREEKHFRLNVIDEIEQFMKHDMYGLLQLNHLSGNLSVSWALSDAESLISAVKGSRTKSALFQHVPQQLKSSLTQACSKCNLFPDLIAFIRDKINAEENDEENDLFKIDVEDIETAVTVWRNHIIRSWHSDFTRRDLITSLKPRQAFLTLDFSQKLLPRNSDETQADYYGKAGISWHISHVLIRQENNNLATHSFIHVSGYCDQTSALVSGILNNLLPILKRNGVDSVIIRSDGAGYYHSAALMFSMASISKSAGVKIERYRVSEAQNGKSTADAETSRFKRGINYWLNKGNDVNGPDQMIDALKDCGERMKGFSVYHIRCPDRLKTSPNLISGISNLTDFEFFENKLIARKHYKIGKGLEILYDKSNSFEAVDLGMPIRSHVFNGDGSSIWRIPKLQKLANTNPKTKNQPTEAQDDEDPEGLYSCDFNGCEFVAISQQGLDLHKLRGSHKFSRAALPLAEEALQLFVQELSGIRETHNNALAPVTQNVQMQVLQIFVPKEGFALRPQQQSIDKTAEMKQFLDDQLEKAFDLGNKRVDPFAVSRLMKKYKTGGNIYFTAKQRLSPAQISAYYGQKIRQTRPKNNQKRTNMRESMMAAKNADIQIGQEEDVDDDPIFADEATDILETVREKLPELNFN</sequence>
<protein>
    <submittedName>
        <fullName evidence="2">C2H2-type domain-containing protein</fullName>
    </submittedName>
</protein>
<dbReference type="Proteomes" id="UP000887576">
    <property type="component" value="Unplaced"/>
</dbReference>